<comment type="caution">
    <text evidence="2">The sequence shown here is derived from an EMBL/GenBank/DDBJ whole genome shotgun (WGS) entry which is preliminary data.</text>
</comment>
<feature type="compositionally biased region" description="Acidic residues" evidence="1">
    <location>
        <begin position="380"/>
        <end position="393"/>
    </location>
</feature>
<feature type="compositionally biased region" description="Basic residues" evidence="1">
    <location>
        <begin position="644"/>
        <end position="655"/>
    </location>
</feature>
<dbReference type="AlphaFoldDB" id="A0A9P6KD58"/>
<feature type="compositionally biased region" description="Polar residues" evidence="1">
    <location>
        <begin position="518"/>
        <end position="528"/>
    </location>
</feature>
<accession>A0A9P6KD58</accession>
<feature type="compositionally biased region" description="Basic and acidic residues" evidence="1">
    <location>
        <begin position="834"/>
        <end position="853"/>
    </location>
</feature>
<feature type="compositionally biased region" description="Acidic residues" evidence="1">
    <location>
        <begin position="439"/>
        <end position="455"/>
    </location>
</feature>
<feature type="compositionally biased region" description="Acidic residues" evidence="1">
    <location>
        <begin position="854"/>
        <end position="868"/>
    </location>
</feature>
<evidence type="ECO:0000256" key="1">
    <source>
        <dbReference type="SAM" id="MobiDB-lite"/>
    </source>
</evidence>
<feature type="compositionally biased region" description="Basic and acidic residues" evidence="1">
    <location>
        <begin position="413"/>
        <end position="429"/>
    </location>
</feature>
<name>A0A9P6KD58_9FUNG</name>
<dbReference type="Proteomes" id="UP000780801">
    <property type="component" value="Unassembled WGS sequence"/>
</dbReference>
<feature type="compositionally biased region" description="Low complexity" evidence="1">
    <location>
        <begin position="105"/>
        <end position="116"/>
    </location>
</feature>
<protein>
    <submittedName>
        <fullName evidence="2">Uncharacterized protein</fullName>
    </submittedName>
</protein>
<feature type="compositionally biased region" description="Polar residues" evidence="1">
    <location>
        <begin position="728"/>
        <end position="786"/>
    </location>
</feature>
<proteinExistence type="predicted"/>
<reference evidence="2" key="1">
    <citation type="journal article" date="2020" name="Fungal Divers.">
        <title>Resolving the Mortierellaceae phylogeny through synthesis of multi-gene phylogenetics and phylogenomics.</title>
        <authorList>
            <person name="Vandepol N."/>
            <person name="Liber J."/>
            <person name="Desiro A."/>
            <person name="Na H."/>
            <person name="Kennedy M."/>
            <person name="Barry K."/>
            <person name="Grigoriev I.V."/>
            <person name="Miller A.N."/>
            <person name="O'Donnell K."/>
            <person name="Stajich J.E."/>
            <person name="Bonito G."/>
        </authorList>
    </citation>
    <scope>NUCLEOTIDE SEQUENCE</scope>
    <source>
        <strain evidence="2">KOD1015</strain>
    </source>
</reference>
<keyword evidence="3" id="KW-1185">Reference proteome</keyword>
<sequence length="1074" mass="119051">MTPVQPFLLATNPAGRRKRKQAIPVHPSVVDRIPGITMKIQREQNGDLLQVEILKNIEDYSLKKIDLTQQKETVVKDSQAKQDLQKIKESIESGRPGYTSHRLLQSQAAQHSLSAQDESVATGKAGGYHHSSPDQSATEPKTRGSAGNFVRLRKMNLDQGADDRSLASSTASLAYTPSNTNSTESLVAMLENRPEPLTWENFATRECVVNRILGKHDRDLELLEEIVHDAIARQQYTLQNQQLDDDRDLDSVSSAGHTPRKITGTSAGAGYSTVNSLPNTIGDETTAAPIHTTRSTHSTISHRGGRGGSSSSIVTRSSIPTRTTRSRALVAERVGGREAKAAELLDHDDLDLMLKLKRRRKIEEGRRRRRRKDSKASSIEDGEDLESGEEDEDQYSRRQQGRKSSVLDEDQEMESRPESESEPSRDVKQKGRRSGNNPADEDHESVGDSDVDDSLLMEGNGIQRRGRRKPLIMESTENSSRHTSSTPPLSLQSKAYSIHNAANHLRRRSKKEEDGAYSSEQESEVGNTSEENSDSNDNNDNSDDEDEDEDEEEEAKEENKVVRSGRGYRGRGYRRMGHPGPRKLGRRRMSESKTLGSSVSQLPKNKKLKRETSHGRRSAAASEALTHRNLAMGMLSDAAQEPVRRKKKVWSRGRNTRKEDEVIDSSDVDSDRDDGDNYHNVKDRERSRSYTYDKEKEVESRRVHSGRSMSISALSGSSHASTMAGVGSSLSKGATASTPLTYSRTRKTSTTAPASALSNHQSSTRAAASTSGDHSSLTGGANTAGQESGGRTRARARSFSSTIVAKEGSNFFESAMAVIAQKRRDTLAKKRAAKAEAVEREREMEKDKNKEYPEGNEENGEGKDDDESLDRVMEMEVEKEREQPRQYKSPEAEEAQLLEELQAQKVESSNLPKSSKSLPGRVLRRTRNSTGGAHYHWDGTGHEGSGAGIDGMTEEEAILSALNPDCTSCRLELSKADKAAWKHAQDQGEIRLPKMWGTHAILCTACRLQYLEHHFRCTACFYVPVRTEMAASGALCSRCRAGTWLMETVRGGPLPPGYQERVDVRRRRTSDISM</sequence>
<organism evidence="2 3">
    <name type="scientific">Lunasporangiospora selenospora</name>
    <dbReference type="NCBI Taxonomy" id="979761"/>
    <lineage>
        <taxon>Eukaryota</taxon>
        <taxon>Fungi</taxon>
        <taxon>Fungi incertae sedis</taxon>
        <taxon>Mucoromycota</taxon>
        <taxon>Mortierellomycotina</taxon>
        <taxon>Mortierellomycetes</taxon>
        <taxon>Mortierellales</taxon>
        <taxon>Mortierellaceae</taxon>
        <taxon>Lunasporangiospora</taxon>
    </lineage>
</organism>
<dbReference type="EMBL" id="JAABOA010002094">
    <property type="protein sequence ID" value="KAF9580390.1"/>
    <property type="molecule type" value="Genomic_DNA"/>
</dbReference>
<feature type="compositionally biased region" description="Basic and acidic residues" evidence="1">
    <location>
        <begin position="675"/>
        <end position="702"/>
    </location>
</feature>
<feature type="region of interest" description="Disordered" evidence="1">
    <location>
        <begin position="363"/>
        <end position="797"/>
    </location>
</feature>
<feature type="compositionally biased region" description="Polar residues" evidence="1">
    <location>
        <begin position="475"/>
        <end position="495"/>
    </location>
</feature>
<gene>
    <name evidence="2" type="ORF">BGW38_002986</name>
</gene>
<feature type="compositionally biased region" description="Low complexity" evidence="1">
    <location>
        <begin position="706"/>
        <end position="721"/>
    </location>
</feature>
<evidence type="ECO:0000313" key="2">
    <source>
        <dbReference type="EMBL" id="KAF9580390.1"/>
    </source>
</evidence>
<feature type="compositionally biased region" description="Low complexity" evidence="1">
    <location>
        <begin position="309"/>
        <end position="326"/>
    </location>
</feature>
<feature type="compositionally biased region" description="Acidic residues" evidence="1">
    <location>
        <begin position="661"/>
        <end position="674"/>
    </location>
</feature>
<feature type="region of interest" description="Disordered" evidence="1">
    <location>
        <begin position="289"/>
        <end position="326"/>
    </location>
</feature>
<feature type="region of interest" description="Disordered" evidence="1">
    <location>
        <begin position="105"/>
        <end position="148"/>
    </location>
</feature>
<evidence type="ECO:0000313" key="3">
    <source>
        <dbReference type="Proteomes" id="UP000780801"/>
    </source>
</evidence>
<feature type="compositionally biased region" description="Polar residues" evidence="1">
    <location>
        <begin position="592"/>
        <end position="603"/>
    </location>
</feature>
<feature type="region of interest" description="Disordered" evidence="1">
    <location>
        <begin position="242"/>
        <end position="269"/>
    </location>
</feature>
<feature type="compositionally biased region" description="Low complexity" evidence="1">
    <location>
        <begin position="290"/>
        <end position="302"/>
    </location>
</feature>
<feature type="compositionally biased region" description="Basic residues" evidence="1">
    <location>
        <begin position="566"/>
        <end position="587"/>
    </location>
</feature>
<dbReference type="OrthoDB" id="2405518at2759"/>
<feature type="region of interest" description="Disordered" evidence="1">
    <location>
        <begin position="834"/>
        <end position="869"/>
    </location>
</feature>
<feature type="compositionally biased region" description="Acidic residues" evidence="1">
    <location>
        <begin position="540"/>
        <end position="556"/>
    </location>
</feature>